<accession>A0AAV4NDU3</accession>
<dbReference type="AlphaFoldDB" id="A0AAV4NDU3"/>
<reference evidence="1 2" key="1">
    <citation type="submission" date="2021-06" db="EMBL/GenBank/DDBJ databases">
        <title>Caerostris extrusa draft genome.</title>
        <authorList>
            <person name="Kono N."/>
            <person name="Arakawa K."/>
        </authorList>
    </citation>
    <scope>NUCLEOTIDE SEQUENCE [LARGE SCALE GENOMIC DNA]</scope>
</reference>
<organism evidence="1 2">
    <name type="scientific">Caerostris extrusa</name>
    <name type="common">Bark spider</name>
    <name type="synonym">Caerostris bankana</name>
    <dbReference type="NCBI Taxonomy" id="172846"/>
    <lineage>
        <taxon>Eukaryota</taxon>
        <taxon>Metazoa</taxon>
        <taxon>Ecdysozoa</taxon>
        <taxon>Arthropoda</taxon>
        <taxon>Chelicerata</taxon>
        <taxon>Arachnida</taxon>
        <taxon>Araneae</taxon>
        <taxon>Araneomorphae</taxon>
        <taxon>Entelegynae</taxon>
        <taxon>Araneoidea</taxon>
        <taxon>Araneidae</taxon>
        <taxon>Caerostris</taxon>
    </lineage>
</organism>
<evidence type="ECO:0000313" key="2">
    <source>
        <dbReference type="Proteomes" id="UP001054945"/>
    </source>
</evidence>
<dbReference type="EMBL" id="BPLR01020795">
    <property type="protein sequence ID" value="GIX82643.1"/>
    <property type="molecule type" value="Genomic_DNA"/>
</dbReference>
<sequence>MDIRTMFNLCWTVWIRILNSPRFQRLLAKFCKSILEELLIVCPDFRQFFYSQEFQSFLVSPFFRRIRQLPCFENSTFFQTFFDLFISRFNNSTDNDLEQENDDDDLD</sequence>
<protein>
    <submittedName>
        <fullName evidence="1">Uncharacterized protein</fullName>
    </submittedName>
</protein>
<keyword evidence="2" id="KW-1185">Reference proteome</keyword>
<evidence type="ECO:0000313" key="1">
    <source>
        <dbReference type="EMBL" id="GIX82643.1"/>
    </source>
</evidence>
<name>A0AAV4NDU3_CAEEX</name>
<comment type="caution">
    <text evidence="1">The sequence shown here is derived from an EMBL/GenBank/DDBJ whole genome shotgun (WGS) entry which is preliminary data.</text>
</comment>
<proteinExistence type="predicted"/>
<gene>
    <name evidence="1" type="ORF">CEXT_374511</name>
</gene>
<dbReference type="Proteomes" id="UP001054945">
    <property type="component" value="Unassembled WGS sequence"/>
</dbReference>